<dbReference type="RefSeq" id="WP_133991950.1">
    <property type="nucleotide sequence ID" value="NZ_SODV01000001.1"/>
</dbReference>
<dbReference type="AlphaFoldDB" id="A0A4R8DQZ4"/>
<organism evidence="1 2">
    <name type="scientific">Dinghuibacter silviterrae</name>
    <dbReference type="NCBI Taxonomy" id="1539049"/>
    <lineage>
        <taxon>Bacteria</taxon>
        <taxon>Pseudomonadati</taxon>
        <taxon>Bacteroidota</taxon>
        <taxon>Chitinophagia</taxon>
        <taxon>Chitinophagales</taxon>
        <taxon>Chitinophagaceae</taxon>
        <taxon>Dinghuibacter</taxon>
    </lineage>
</organism>
<protein>
    <submittedName>
        <fullName evidence="1">Uncharacterized protein</fullName>
    </submittedName>
</protein>
<keyword evidence="2" id="KW-1185">Reference proteome</keyword>
<reference evidence="1 2" key="1">
    <citation type="submission" date="2019-03" db="EMBL/GenBank/DDBJ databases">
        <title>Genomic Encyclopedia of Type Strains, Phase IV (KMG-IV): sequencing the most valuable type-strain genomes for metagenomic binning, comparative biology and taxonomic classification.</title>
        <authorList>
            <person name="Goeker M."/>
        </authorList>
    </citation>
    <scope>NUCLEOTIDE SEQUENCE [LARGE SCALE GENOMIC DNA]</scope>
    <source>
        <strain evidence="1 2">DSM 100059</strain>
    </source>
</reference>
<dbReference type="OrthoDB" id="885042at2"/>
<accession>A0A4R8DQZ4</accession>
<evidence type="ECO:0000313" key="1">
    <source>
        <dbReference type="EMBL" id="TDX00379.1"/>
    </source>
</evidence>
<name>A0A4R8DQZ4_9BACT</name>
<evidence type="ECO:0000313" key="2">
    <source>
        <dbReference type="Proteomes" id="UP000294498"/>
    </source>
</evidence>
<sequence>MKSLLFAFLLLCSIHCTTTTVYICDSPNATRYHFRENCRGLSNCHYHIVKTTLEKAKAKNLTLCKWEQ</sequence>
<dbReference type="Proteomes" id="UP000294498">
    <property type="component" value="Unassembled WGS sequence"/>
</dbReference>
<dbReference type="EMBL" id="SODV01000001">
    <property type="protein sequence ID" value="TDX00379.1"/>
    <property type="molecule type" value="Genomic_DNA"/>
</dbReference>
<proteinExistence type="predicted"/>
<comment type="caution">
    <text evidence="1">The sequence shown here is derived from an EMBL/GenBank/DDBJ whole genome shotgun (WGS) entry which is preliminary data.</text>
</comment>
<gene>
    <name evidence="1" type="ORF">EDB95_1401</name>
</gene>